<proteinExistence type="predicted"/>
<name>M7N6U4_9BACT</name>
<dbReference type="EMBL" id="AODQ01000038">
    <property type="protein sequence ID" value="EMR03002.1"/>
    <property type="molecule type" value="Genomic_DNA"/>
</dbReference>
<protein>
    <submittedName>
        <fullName evidence="1">Uncharacterized protein</fullName>
    </submittedName>
</protein>
<reference evidence="1 2" key="1">
    <citation type="journal article" date="2013" name="Genome Announc.">
        <title>Draft Genome Sequence of Cesiribacter andamanensis Strain AMV16T, Isolated from a Soil Sample from a Mud Volcano in the Andaman Islands, India.</title>
        <authorList>
            <person name="Shivaji S."/>
            <person name="Ara S."/>
            <person name="Begum Z."/>
            <person name="Srinivas T.N."/>
            <person name="Singh A."/>
            <person name="Kumar Pinnaka A."/>
        </authorList>
    </citation>
    <scope>NUCLEOTIDE SEQUENCE [LARGE SCALE GENOMIC DNA]</scope>
    <source>
        <strain evidence="1 2">AMV16</strain>
    </source>
</reference>
<keyword evidence="2" id="KW-1185">Reference proteome</keyword>
<sequence length="42" mass="4445">MRVPLSTGGISVGGASISSYKQYFQSIPNYYTNSGSTRLAGQ</sequence>
<organism evidence="1 2">
    <name type="scientific">Cesiribacter andamanensis AMV16</name>
    <dbReference type="NCBI Taxonomy" id="1279009"/>
    <lineage>
        <taxon>Bacteria</taxon>
        <taxon>Pseudomonadati</taxon>
        <taxon>Bacteroidota</taxon>
        <taxon>Cytophagia</taxon>
        <taxon>Cytophagales</taxon>
        <taxon>Cesiribacteraceae</taxon>
        <taxon>Cesiribacter</taxon>
    </lineage>
</organism>
<evidence type="ECO:0000313" key="2">
    <source>
        <dbReference type="Proteomes" id="UP000011910"/>
    </source>
</evidence>
<dbReference type="Proteomes" id="UP000011910">
    <property type="component" value="Unassembled WGS sequence"/>
</dbReference>
<gene>
    <name evidence="1" type="ORF">ADICEAN_01851</name>
</gene>
<comment type="caution">
    <text evidence="1">The sequence shown here is derived from an EMBL/GenBank/DDBJ whole genome shotgun (WGS) entry which is preliminary data.</text>
</comment>
<accession>M7N6U4</accession>
<dbReference type="AlphaFoldDB" id="M7N6U4"/>
<evidence type="ECO:0000313" key="1">
    <source>
        <dbReference type="EMBL" id="EMR03002.1"/>
    </source>
</evidence>